<dbReference type="Proteomes" id="UP000831701">
    <property type="component" value="Chromosome 23"/>
</dbReference>
<keyword evidence="2" id="KW-1185">Reference proteome</keyword>
<gene>
    <name evidence="1" type="ORF">L3Q82_020182</name>
</gene>
<protein>
    <submittedName>
        <fullName evidence="1">Uncharacterized protein</fullName>
    </submittedName>
</protein>
<evidence type="ECO:0000313" key="2">
    <source>
        <dbReference type="Proteomes" id="UP000831701"/>
    </source>
</evidence>
<evidence type="ECO:0000313" key="1">
    <source>
        <dbReference type="EMBL" id="KAI3352694.1"/>
    </source>
</evidence>
<accession>A0ACB8VAZ9</accession>
<reference evidence="1" key="1">
    <citation type="submission" date="2022-04" db="EMBL/GenBank/DDBJ databases">
        <title>Jade perch genome.</title>
        <authorList>
            <person name="Chao B."/>
        </authorList>
    </citation>
    <scope>NUCLEOTIDE SEQUENCE</scope>
    <source>
        <strain evidence="1">CB-2022</strain>
    </source>
</reference>
<sequence length="220" mass="23838">MCADCRVLQYYFNLGVQWYHQSCWQQQQAYPPTAPETPYTYQHYTPYLSQEPPLHGPAPPTEGSFSISSAPAGSAPTSPLLYPDQTPLPPPTMLHLPYEAPPPSTYLSYAPPLPPPPHHHPAHLPHHSSYHPYLPPSTHWGALQTGGHPPRVYCPAPNPAHVVTGGSCIPSAAPDLDWRSTGRTAGGAPAAASHSTKKKKKKKKKSAPAHQTTCSPCEVT</sequence>
<organism evidence="1 2">
    <name type="scientific">Scortum barcoo</name>
    <name type="common">barcoo grunter</name>
    <dbReference type="NCBI Taxonomy" id="214431"/>
    <lineage>
        <taxon>Eukaryota</taxon>
        <taxon>Metazoa</taxon>
        <taxon>Chordata</taxon>
        <taxon>Craniata</taxon>
        <taxon>Vertebrata</taxon>
        <taxon>Euteleostomi</taxon>
        <taxon>Actinopterygii</taxon>
        <taxon>Neopterygii</taxon>
        <taxon>Teleostei</taxon>
        <taxon>Neoteleostei</taxon>
        <taxon>Acanthomorphata</taxon>
        <taxon>Eupercaria</taxon>
        <taxon>Centrarchiformes</taxon>
        <taxon>Terapontoidei</taxon>
        <taxon>Terapontidae</taxon>
        <taxon>Scortum</taxon>
    </lineage>
</organism>
<dbReference type="EMBL" id="CM041553">
    <property type="protein sequence ID" value="KAI3352694.1"/>
    <property type="molecule type" value="Genomic_DNA"/>
</dbReference>
<name>A0ACB8VAZ9_9TELE</name>
<proteinExistence type="predicted"/>
<comment type="caution">
    <text evidence="1">The sequence shown here is derived from an EMBL/GenBank/DDBJ whole genome shotgun (WGS) entry which is preliminary data.</text>
</comment>